<dbReference type="PANTHER" id="PTHR10270">
    <property type="entry name" value="SOX TRANSCRIPTION FACTOR"/>
    <property type="match status" value="1"/>
</dbReference>
<dbReference type="GO" id="GO:0001228">
    <property type="term" value="F:DNA-binding transcription activator activity, RNA polymerase II-specific"/>
    <property type="evidence" value="ECO:0007669"/>
    <property type="project" value="TreeGrafter"/>
</dbReference>
<evidence type="ECO:0000256" key="4">
    <source>
        <dbReference type="SAM" id="MobiDB-lite"/>
    </source>
</evidence>
<name>E5FJW1_MUCCI</name>
<reference evidence="6" key="1">
    <citation type="journal article" date="2011" name="PLoS Pathog.">
        <title>Sporangiospore Size Dimorphism Is Linked to Virulence of Mucor circinelloides.</title>
        <authorList>
            <person name="Li C.H."/>
            <person name="Cervantes M."/>
            <person name="Springer D.J."/>
            <person name="Boekhout T."/>
            <person name="Ruiz-Vazquez R.M."/>
            <person name="Torres-Martinez S.R."/>
            <person name="Heitman J."/>
            <person name="Lee S.C."/>
        </authorList>
    </citation>
    <scope>NUCLEOTIDE SEQUENCE</scope>
    <source>
        <strain evidence="6">ATCC 1207a</strain>
    </source>
</reference>
<dbReference type="GO" id="GO:0005634">
    <property type="term" value="C:nucleus"/>
    <property type="evidence" value="ECO:0007669"/>
    <property type="project" value="UniProtKB-UniRule"/>
</dbReference>
<keyword evidence="2" id="KW-0804">Transcription</keyword>
<evidence type="ECO:0000256" key="1">
    <source>
        <dbReference type="ARBA" id="ARBA00023125"/>
    </source>
</evidence>
<protein>
    <submittedName>
        <fullName evidence="6">HMG protein</fullName>
    </submittedName>
</protein>
<evidence type="ECO:0000313" key="6">
    <source>
        <dbReference type="EMBL" id="ADR69862.1"/>
    </source>
</evidence>
<keyword evidence="3" id="KW-0539">Nucleus</keyword>
<evidence type="ECO:0000259" key="5">
    <source>
        <dbReference type="PROSITE" id="PS50118"/>
    </source>
</evidence>
<dbReference type="SUPFAM" id="SSF47095">
    <property type="entry name" value="HMG-box"/>
    <property type="match status" value="1"/>
</dbReference>
<dbReference type="PROSITE" id="PS50118">
    <property type="entry name" value="HMG_BOX_2"/>
    <property type="match status" value="1"/>
</dbReference>
<dbReference type="Pfam" id="PF00505">
    <property type="entry name" value="HMG_box"/>
    <property type="match status" value="1"/>
</dbReference>
<dbReference type="InterPro" id="IPR036910">
    <property type="entry name" value="HMG_box_dom_sf"/>
</dbReference>
<dbReference type="GO" id="GO:0030154">
    <property type="term" value="P:cell differentiation"/>
    <property type="evidence" value="ECO:0007669"/>
    <property type="project" value="TreeGrafter"/>
</dbReference>
<proteinExistence type="predicted"/>
<gene>
    <name evidence="6" type="primary">sexP</name>
</gene>
<feature type="compositionally biased region" description="Polar residues" evidence="4">
    <location>
        <begin position="96"/>
        <end position="110"/>
    </location>
</feature>
<dbReference type="VEuPathDB" id="FungiDB:HMPREF1544_06113"/>
<dbReference type="InterPro" id="IPR050140">
    <property type="entry name" value="SRY-related_HMG-box_TF-like"/>
</dbReference>
<keyword evidence="1 3" id="KW-0238">DNA-binding</keyword>
<evidence type="ECO:0000256" key="2">
    <source>
        <dbReference type="ARBA" id="ARBA00023163"/>
    </source>
</evidence>
<dbReference type="GO" id="GO:0000978">
    <property type="term" value="F:RNA polymerase II cis-regulatory region sequence-specific DNA binding"/>
    <property type="evidence" value="ECO:0007669"/>
    <property type="project" value="TreeGrafter"/>
</dbReference>
<accession>E5FJW1</accession>
<sequence>MKARIHHKPILPVRPLKPKSMLPMQNLQIQSLSFHHHPNGTTYMTINPDLVTLDSKELISMLEEKRDRIEAGNNEYILGRDILTAIHKHPAKSDNTDASGNANISNYHSSNSKEPKRPANAFICYNIALRKKVKTLFPNYSNSDVSKIIGGMWKSVGKSEKDKYIKQAVQCRKRHKEKFPNFEYNIRREATFNFEDYPGLHTANDWERYLDWCIQNFTTEASVGALHYNNELMINSTSAQWQTSAMEPQFECAQYNGNTSQNLQVSSEWNEVCHIVSRFFPGASDQNETMDEQFWRSLDNFDLLNDLSIGPSPNLSDRASMSPRFYS</sequence>
<dbReference type="Gene3D" id="1.10.30.10">
    <property type="entry name" value="High mobility group box domain"/>
    <property type="match status" value="1"/>
</dbReference>
<dbReference type="AlphaFoldDB" id="E5FJW1"/>
<feature type="region of interest" description="Disordered" evidence="4">
    <location>
        <begin position="91"/>
        <end position="115"/>
    </location>
</feature>
<organism evidence="6">
    <name type="scientific">Mucor circinelloides</name>
    <name type="common">Mucor griseo-roseus</name>
    <dbReference type="NCBI Taxonomy" id="36080"/>
    <lineage>
        <taxon>Eukaryota</taxon>
        <taxon>Fungi</taxon>
        <taxon>Fungi incertae sedis</taxon>
        <taxon>Mucoromycota</taxon>
        <taxon>Mucoromycotina</taxon>
        <taxon>Mucoromycetes</taxon>
        <taxon>Mucorales</taxon>
        <taxon>Mucorineae</taxon>
        <taxon>Mucoraceae</taxon>
        <taxon>Mucor</taxon>
    </lineage>
</organism>
<feature type="DNA-binding region" description="HMG box" evidence="3">
    <location>
        <begin position="115"/>
        <end position="183"/>
    </location>
</feature>
<dbReference type="PANTHER" id="PTHR10270:SF161">
    <property type="entry name" value="SEX-DETERMINING REGION Y PROTEIN"/>
    <property type="match status" value="1"/>
</dbReference>
<dbReference type="InterPro" id="IPR009071">
    <property type="entry name" value="HMG_box_dom"/>
</dbReference>
<dbReference type="SMART" id="SM00398">
    <property type="entry name" value="HMG"/>
    <property type="match status" value="1"/>
</dbReference>
<feature type="domain" description="HMG box" evidence="5">
    <location>
        <begin position="115"/>
        <end position="183"/>
    </location>
</feature>
<dbReference type="EMBL" id="HM565940">
    <property type="protein sequence ID" value="ADR69862.1"/>
    <property type="molecule type" value="Genomic_DNA"/>
</dbReference>
<evidence type="ECO:0000256" key="3">
    <source>
        <dbReference type="PROSITE-ProRule" id="PRU00267"/>
    </source>
</evidence>